<feature type="compositionally biased region" description="Basic and acidic residues" evidence="1">
    <location>
        <begin position="255"/>
        <end position="267"/>
    </location>
</feature>
<feature type="region of interest" description="Disordered" evidence="1">
    <location>
        <begin position="229"/>
        <end position="267"/>
    </location>
</feature>
<evidence type="ECO:0000256" key="1">
    <source>
        <dbReference type="SAM" id="MobiDB-lite"/>
    </source>
</evidence>
<dbReference type="EMBL" id="LR862144">
    <property type="protein sequence ID" value="CAD1824813.1"/>
    <property type="molecule type" value="Genomic_DNA"/>
</dbReference>
<sequence>MVEWVGFGGAKDVQNTKSALEIESTRANSARSALGRFCSRGPVPGGSVTHWTFANCEIRVFDECSEFFQRHDDWTFETLTTLACHLCSFAHTCEGRSLQAGTPELAYGTYARSYGIEKPTGSGERLIPRVGMLELPPTLSAKATKEEDLGCSRVASAGMCTDTALMVVPVQKVYRYTLMVVPVQMCHLHPLLPVHNVHNPAAEFSPSLNILSIPLSLLPCGPELQGGPHLSPHALPRLTEPPAVPHRQPLALRGSDSRKAPSQLERRPPLLRVAAAASGLHHRLPLGLLGLGFRSLELPGHRIARVKLGLGLAYVG</sequence>
<gene>
    <name evidence="2" type="ORF">CB5_LOCUS8024</name>
</gene>
<organism evidence="2">
    <name type="scientific">Ananas comosus var. bracteatus</name>
    <name type="common">red pineapple</name>
    <dbReference type="NCBI Taxonomy" id="296719"/>
    <lineage>
        <taxon>Eukaryota</taxon>
        <taxon>Viridiplantae</taxon>
        <taxon>Streptophyta</taxon>
        <taxon>Embryophyta</taxon>
        <taxon>Tracheophyta</taxon>
        <taxon>Spermatophyta</taxon>
        <taxon>Magnoliopsida</taxon>
        <taxon>Liliopsida</taxon>
        <taxon>Poales</taxon>
        <taxon>Bromeliaceae</taxon>
        <taxon>Bromelioideae</taxon>
        <taxon>Ananas</taxon>
    </lineage>
</organism>
<evidence type="ECO:0000313" key="2">
    <source>
        <dbReference type="EMBL" id="CAD1824813.1"/>
    </source>
</evidence>
<name>A0A6V7P1V5_ANACO</name>
<reference evidence="2" key="1">
    <citation type="submission" date="2020-07" db="EMBL/GenBank/DDBJ databases">
        <authorList>
            <person name="Lin J."/>
        </authorList>
    </citation>
    <scope>NUCLEOTIDE SEQUENCE</scope>
</reference>
<protein>
    <submittedName>
        <fullName evidence="2">Uncharacterized protein</fullName>
    </submittedName>
</protein>
<proteinExistence type="predicted"/>
<accession>A0A6V7P1V5</accession>
<dbReference type="AlphaFoldDB" id="A0A6V7P1V5"/>